<sequence length="130" mass="15429">MKIKDHQWLGKFLYRNKNLGKKISEELHNQLQTLTMEESEKTETETEIGANFSSNFVIFYHIQHGFTALLLAVKDGNISMFEKLLKKGADINVLTRVCDRHLTLIYIYNIIYIYMYIYMLLFQYSYINLS</sequence>
<dbReference type="Pfam" id="PF00023">
    <property type="entry name" value="Ank"/>
    <property type="match status" value="1"/>
</dbReference>
<dbReference type="PROSITE" id="PS50088">
    <property type="entry name" value="ANK_REPEAT"/>
    <property type="match status" value="1"/>
</dbReference>
<organism evidence="3 4">
    <name type="scientific">Heterorhabditis bacteriophora</name>
    <name type="common">Entomopathogenic nematode worm</name>
    <dbReference type="NCBI Taxonomy" id="37862"/>
    <lineage>
        <taxon>Eukaryota</taxon>
        <taxon>Metazoa</taxon>
        <taxon>Ecdysozoa</taxon>
        <taxon>Nematoda</taxon>
        <taxon>Chromadorea</taxon>
        <taxon>Rhabditida</taxon>
        <taxon>Rhabditina</taxon>
        <taxon>Rhabditomorpha</taxon>
        <taxon>Strongyloidea</taxon>
        <taxon>Heterorhabditidae</taxon>
        <taxon>Heterorhabditis</taxon>
    </lineage>
</organism>
<dbReference type="SUPFAM" id="SSF48403">
    <property type="entry name" value="Ankyrin repeat"/>
    <property type="match status" value="1"/>
</dbReference>
<dbReference type="Gene3D" id="1.25.40.20">
    <property type="entry name" value="Ankyrin repeat-containing domain"/>
    <property type="match status" value="1"/>
</dbReference>
<keyword evidence="2" id="KW-1133">Transmembrane helix</keyword>
<dbReference type="Proteomes" id="UP000095283">
    <property type="component" value="Unplaced"/>
</dbReference>
<feature type="repeat" description="ANK" evidence="1">
    <location>
        <begin position="64"/>
        <end position="96"/>
    </location>
</feature>
<evidence type="ECO:0000256" key="2">
    <source>
        <dbReference type="SAM" id="Phobius"/>
    </source>
</evidence>
<keyword evidence="3" id="KW-1185">Reference proteome</keyword>
<dbReference type="InterPro" id="IPR036770">
    <property type="entry name" value="Ankyrin_rpt-contain_sf"/>
</dbReference>
<reference evidence="4" key="1">
    <citation type="submission" date="2016-11" db="UniProtKB">
        <authorList>
            <consortium name="WormBaseParasite"/>
        </authorList>
    </citation>
    <scope>IDENTIFICATION</scope>
</reference>
<dbReference type="SMART" id="SM00248">
    <property type="entry name" value="ANK"/>
    <property type="match status" value="1"/>
</dbReference>
<name>A0A1I7WWQ6_HETBA</name>
<dbReference type="PROSITE" id="PS50297">
    <property type="entry name" value="ANK_REP_REGION"/>
    <property type="match status" value="1"/>
</dbReference>
<evidence type="ECO:0000313" key="3">
    <source>
        <dbReference type="Proteomes" id="UP000095283"/>
    </source>
</evidence>
<keyword evidence="1" id="KW-0040">ANK repeat</keyword>
<keyword evidence="2" id="KW-0812">Transmembrane</keyword>
<proteinExistence type="predicted"/>
<evidence type="ECO:0000313" key="4">
    <source>
        <dbReference type="WBParaSite" id="Hba_09613"/>
    </source>
</evidence>
<accession>A0A1I7WWQ6</accession>
<evidence type="ECO:0000256" key="1">
    <source>
        <dbReference type="PROSITE-ProRule" id="PRU00023"/>
    </source>
</evidence>
<dbReference type="InterPro" id="IPR002110">
    <property type="entry name" value="Ankyrin_rpt"/>
</dbReference>
<feature type="transmembrane region" description="Helical" evidence="2">
    <location>
        <begin position="106"/>
        <end position="127"/>
    </location>
</feature>
<dbReference type="WBParaSite" id="Hba_09613">
    <property type="protein sequence ID" value="Hba_09613"/>
    <property type="gene ID" value="Hba_09613"/>
</dbReference>
<keyword evidence="2" id="KW-0472">Membrane</keyword>
<protein>
    <submittedName>
        <fullName evidence="4">ANK_REP_REGION domain-containing protein</fullName>
    </submittedName>
</protein>
<dbReference type="AlphaFoldDB" id="A0A1I7WWQ6"/>